<protein>
    <recommendedName>
        <fullName evidence="4">Beta-galactosidase</fullName>
    </recommendedName>
</protein>
<dbReference type="InterPro" id="IPR051913">
    <property type="entry name" value="GH2_Domain-Containing"/>
</dbReference>
<dbReference type="InterPro" id="IPR013783">
    <property type="entry name" value="Ig-like_fold"/>
</dbReference>
<accession>X1PQW6</accession>
<gene>
    <name evidence="3" type="ORF">S06H3_57299</name>
</gene>
<evidence type="ECO:0000313" key="3">
    <source>
        <dbReference type="EMBL" id="GAI58218.1"/>
    </source>
</evidence>
<dbReference type="InterPro" id="IPR017853">
    <property type="entry name" value="GH"/>
</dbReference>
<dbReference type="SUPFAM" id="SSF51445">
    <property type="entry name" value="(Trans)glycosidases"/>
    <property type="match status" value="1"/>
</dbReference>
<dbReference type="InterPro" id="IPR006102">
    <property type="entry name" value="Ig-like_GH2"/>
</dbReference>
<dbReference type="AlphaFoldDB" id="X1PQW6"/>
<feature type="domain" description="Glycoside hydrolase family 2 catalytic" evidence="2">
    <location>
        <begin position="142"/>
        <end position="205"/>
    </location>
</feature>
<dbReference type="SUPFAM" id="SSF49303">
    <property type="entry name" value="beta-Galactosidase/glucuronidase domain"/>
    <property type="match status" value="1"/>
</dbReference>
<dbReference type="InterPro" id="IPR036156">
    <property type="entry name" value="Beta-gal/glucu_dom_sf"/>
</dbReference>
<feature type="non-terminal residue" evidence="3">
    <location>
        <position position="1"/>
    </location>
</feature>
<comment type="caution">
    <text evidence="3">The sequence shown here is derived from an EMBL/GenBank/DDBJ whole genome shotgun (WGS) entry which is preliminary data.</text>
</comment>
<dbReference type="GO" id="GO:0004553">
    <property type="term" value="F:hydrolase activity, hydrolyzing O-glycosyl compounds"/>
    <property type="evidence" value="ECO:0007669"/>
    <property type="project" value="InterPro"/>
</dbReference>
<dbReference type="EMBL" id="BARV01036963">
    <property type="protein sequence ID" value="GAI58218.1"/>
    <property type="molecule type" value="Genomic_DNA"/>
</dbReference>
<dbReference type="Gene3D" id="3.20.20.80">
    <property type="entry name" value="Glycosidases"/>
    <property type="match status" value="1"/>
</dbReference>
<organism evidence="3">
    <name type="scientific">marine sediment metagenome</name>
    <dbReference type="NCBI Taxonomy" id="412755"/>
    <lineage>
        <taxon>unclassified sequences</taxon>
        <taxon>metagenomes</taxon>
        <taxon>ecological metagenomes</taxon>
    </lineage>
</organism>
<reference evidence="3" key="1">
    <citation type="journal article" date="2014" name="Front. Microbiol.">
        <title>High frequency of phylogenetically diverse reductive dehalogenase-homologous genes in deep subseafloor sedimentary metagenomes.</title>
        <authorList>
            <person name="Kawai M."/>
            <person name="Futagami T."/>
            <person name="Toyoda A."/>
            <person name="Takaki Y."/>
            <person name="Nishi S."/>
            <person name="Hori S."/>
            <person name="Arai W."/>
            <person name="Tsubouchi T."/>
            <person name="Morono Y."/>
            <person name="Uchiyama I."/>
            <person name="Ito T."/>
            <person name="Fujiyama A."/>
            <person name="Inagaki F."/>
            <person name="Takami H."/>
        </authorList>
    </citation>
    <scope>NUCLEOTIDE SEQUENCE</scope>
    <source>
        <strain evidence="3">Expedition CK06-06</strain>
    </source>
</reference>
<dbReference type="Gene3D" id="2.60.40.10">
    <property type="entry name" value="Immunoglobulins"/>
    <property type="match status" value="1"/>
</dbReference>
<dbReference type="Pfam" id="PF00703">
    <property type="entry name" value="Glyco_hydro_2"/>
    <property type="match status" value="1"/>
</dbReference>
<evidence type="ECO:0000259" key="1">
    <source>
        <dbReference type="Pfam" id="PF00703"/>
    </source>
</evidence>
<proteinExistence type="predicted"/>
<dbReference type="InterPro" id="IPR006103">
    <property type="entry name" value="Glyco_hydro_2_cat"/>
</dbReference>
<dbReference type="Pfam" id="PF02836">
    <property type="entry name" value="Glyco_hydro_2_C"/>
    <property type="match status" value="1"/>
</dbReference>
<dbReference type="PANTHER" id="PTHR42732">
    <property type="entry name" value="BETA-GALACTOSIDASE"/>
    <property type="match status" value="1"/>
</dbReference>
<name>X1PQW6_9ZZZZ</name>
<feature type="domain" description="Glycoside hydrolase family 2 immunoglobulin-like beta-sandwich" evidence="1">
    <location>
        <begin position="35"/>
        <end position="135"/>
    </location>
</feature>
<dbReference type="PANTHER" id="PTHR42732:SF1">
    <property type="entry name" value="BETA-MANNOSIDASE"/>
    <property type="match status" value="1"/>
</dbReference>
<evidence type="ECO:0000259" key="2">
    <source>
        <dbReference type="Pfam" id="PF02836"/>
    </source>
</evidence>
<dbReference type="GO" id="GO:0005975">
    <property type="term" value="P:carbohydrate metabolic process"/>
    <property type="evidence" value="ECO:0007669"/>
    <property type="project" value="InterPro"/>
</dbReference>
<evidence type="ECO:0008006" key="4">
    <source>
        <dbReference type="Google" id="ProtNLM"/>
    </source>
</evidence>
<sequence>GGIYRDVWLHVTDRLHITDAVDANIVAGGGIFVSYPSVSETLAQVQVKTHVNNENATSKDCGVETYIVDSNNMVVAEMSSTQTIPADSDHTFTQSATIANPSLWHPDHPNLYTVYTHVLDGGTPVDNYQTRIGIRSIEFTKAEGFKINGQVLRFRGANRVQDYPYVGFAMGNYGQRRDVLKLKEAGFEYVRTSHCRPHDPAFFRCLRRVGALWF</sequence>